<accession>A0A1H5X6V7</accession>
<dbReference type="EMBL" id="FNUY01000003">
    <property type="protein sequence ID" value="SEG07016.1"/>
    <property type="molecule type" value="Genomic_DNA"/>
</dbReference>
<dbReference type="AlphaFoldDB" id="A0A1H5X6V7"/>
<gene>
    <name evidence="2" type="ORF">SAMN04488115_103100</name>
</gene>
<reference evidence="2 3" key="1">
    <citation type="submission" date="2016-10" db="EMBL/GenBank/DDBJ databases">
        <authorList>
            <person name="de Groot N.N."/>
        </authorList>
    </citation>
    <scope>NUCLEOTIDE SEQUENCE [LARGE SCALE GENOMIC DNA]</scope>
    <source>
        <strain evidence="2 3">DSM 26656</strain>
    </source>
</reference>
<evidence type="ECO:0000313" key="3">
    <source>
        <dbReference type="Proteomes" id="UP000236743"/>
    </source>
</evidence>
<organism evidence="2 3">
    <name type="scientific">Bosea lathyri</name>
    <dbReference type="NCBI Taxonomy" id="1036778"/>
    <lineage>
        <taxon>Bacteria</taxon>
        <taxon>Pseudomonadati</taxon>
        <taxon>Pseudomonadota</taxon>
        <taxon>Alphaproteobacteria</taxon>
        <taxon>Hyphomicrobiales</taxon>
        <taxon>Boseaceae</taxon>
        <taxon>Bosea</taxon>
    </lineage>
</organism>
<dbReference type="Proteomes" id="UP000236743">
    <property type="component" value="Unassembled WGS sequence"/>
</dbReference>
<keyword evidence="3" id="KW-1185">Reference proteome</keyword>
<feature type="region of interest" description="Disordered" evidence="1">
    <location>
        <begin position="106"/>
        <end position="129"/>
    </location>
</feature>
<evidence type="ECO:0008006" key="4">
    <source>
        <dbReference type="Google" id="ProtNLM"/>
    </source>
</evidence>
<sequence>MIKLLHVIAIGALVSSAVYAYTIKYETTLAAEHLQKLKGKTQRERDAIAVLKAEWQFLNRPDRLQMLSDRHLDLQAFSVTQVVRASDIPNRGPKVDAIGRKLEDLGLGLPTETPRDRKASGVTTPGARP</sequence>
<dbReference type="OrthoDB" id="7165680at2"/>
<proteinExistence type="predicted"/>
<protein>
    <recommendedName>
        <fullName evidence="4">Cell division protein FtsL</fullName>
    </recommendedName>
</protein>
<dbReference type="RefSeq" id="WP_103871970.1">
    <property type="nucleotide sequence ID" value="NZ_FNUY01000003.1"/>
</dbReference>
<name>A0A1H5X6V7_9HYPH</name>
<evidence type="ECO:0000256" key="1">
    <source>
        <dbReference type="SAM" id="MobiDB-lite"/>
    </source>
</evidence>
<evidence type="ECO:0000313" key="2">
    <source>
        <dbReference type="EMBL" id="SEG07016.1"/>
    </source>
</evidence>